<feature type="transmembrane region" description="Helical" evidence="2">
    <location>
        <begin position="947"/>
        <end position="967"/>
    </location>
</feature>
<feature type="compositionally biased region" description="Low complexity" evidence="1">
    <location>
        <begin position="19"/>
        <end position="41"/>
    </location>
</feature>
<accession>A0AAV9H6J1</accession>
<sequence>MSAPSDQYGRTSPSHDRSQSQSAVRASSINTGSSSSRTGIRLVPYTPPRLDPEDRAPSQASARPDEDAGTLRSSANYDIQTIRSVGHWRRSSEPVQARGDEGYATNPGSALPTTTPLARSRDERVSGMKPVVSPSVFGQGGPTTSSSRTPSEVTTNTTASNARVPRFSRSAESPSPSPGQARSLSRRRNMIVLQPDKTFAIVRTETRDSGISTAQQTPSTTLGSPPPLSYSSVRSSTYGRPSIDAWTDSRAQTPMTGVSTIVPDPTPSKRDFVSPTPSTASSSTARLVEDPTSSSPWNYRMVGGLRKVPSAPDHLKTRPALELDTSVSPLPPVLETAASKDEAETRTIVPKPSLGSLVSDITIDTVSENTNYKVYGPGSAIHQESNDSLVFSSASPSNWEVLGAATPLSVPGFSLASPPSPIPEFSLDSSRPETVAGSESENYVVHGAPSAAVSPSTSLVTRKPRLSYSQESLRVAPLRPGKRRSNENFGYYKQRSRESLRSRANSLKTVSSIIGSQSPAQALLTVAPVVINLAPLTARVARGGGSGSSGSSSSSDNFPWAGPTTPGSPPSRGSLRSHSSIPPVPMIQSHPHQWSSQLSTVMSESERDSSVPTRSVSPLSESSGGHRRGTSWMSRHSRQLQSISSSLGQVEEQNVYSTSGSESYDRSQLSASSRGGPPQIRMVRDQDEHGDGLADLDSKPSMTGLSSTFTSSNGSSSRGAHSRSSSRASRASRTRANSLNSSIPAWAQVYYGSGERRWLGRSPSFVTISEAGSRPTSSGGFPEDSPVDDRFPPAVFSPRRRAREANPGPSRPPYSDHPDMDIEQGYLPPQDYGVFRTLKEKTSSIWSPHLRQDRRASRFTMWDPPSVTWSADTGIMGKRNAQVVLFSLGFIFPFAWMIASMLPLPELYKLDAQEVAQGKRPESRYQPRLIDEKRHDSAKWWRNLNRIMSVVGLFIIAAVVALAVIGVQQGWGREMP</sequence>
<evidence type="ECO:0000256" key="1">
    <source>
        <dbReference type="SAM" id="MobiDB-lite"/>
    </source>
</evidence>
<evidence type="ECO:0008006" key="5">
    <source>
        <dbReference type="Google" id="ProtNLM"/>
    </source>
</evidence>
<feature type="compositionally biased region" description="Low complexity" evidence="1">
    <location>
        <begin position="143"/>
        <end position="155"/>
    </location>
</feature>
<feature type="compositionally biased region" description="Polar residues" evidence="1">
    <location>
        <begin position="590"/>
        <end position="603"/>
    </location>
</feature>
<dbReference type="AlphaFoldDB" id="A0AAV9H6J1"/>
<evidence type="ECO:0000256" key="2">
    <source>
        <dbReference type="SAM" id="Phobius"/>
    </source>
</evidence>
<evidence type="ECO:0000313" key="3">
    <source>
        <dbReference type="EMBL" id="KAK4456371.1"/>
    </source>
</evidence>
<evidence type="ECO:0000313" key="4">
    <source>
        <dbReference type="Proteomes" id="UP001321749"/>
    </source>
</evidence>
<feature type="region of interest" description="Disordered" evidence="1">
    <location>
        <begin position="474"/>
        <end position="503"/>
    </location>
</feature>
<feature type="region of interest" description="Disordered" evidence="1">
    <location>
        <begin position="1"/>
        <end position="297"/>
    </location>
</feature>
<keyword evidence="2" id="KW-0472">Membrane</keyword>
<keyword evidence="2" id="KW-0812">Transmembrane</keyword>
<name>A0AAV9H6J1_9PEZI</name>
<dbReference type="EMBL" id="MU865244">
    <property type="protein sequence ID" value="KAK4456371.1"/>
    <property type="molecule type" value="Genomic_DNA"/>
</dbReference>
<feature type="compositionally biased region" description="Polar residues" evidence="1">
    <location>
        <begin position="249"/>
        <end position="259"/>
    </location>
</feature>
<keyword evidence="4" id="KW-1185">Reference proteome</keyword>
<keyword evidence="2" id="KW-1133">Transmembrane helix</keyword>
<feature type="transmembrane region" description="Helical" evidence="2">
    <location>
        <begin position="883"/>
        <end position="904"/>
    </location>
</feature>
<gene>
    <name evidence="3" type="ORF">QBC42DRAFT_191203</name>
</gene>
<feature type="compositionally biased region" description="Low complexity" evidence="1">
    <location>
        <begin position="274"/>
        <end position="285"/>
    </location>
</feature>
<feature type="compositionally biased region" description="Polar residues" evidence="1">
    <location>
        <begin position="106"/>
        <end position="117"/>
    </location>
</feature>
<feature type="compositionally biased region" description="Polar residues" evidence="1">
    <location>
        <begin position="631"/>
        <end position="673"/>
    </location>
</feature>
<protein>
    <recommendedName>
        <fullName evidence="5">Serine-rich protein</fullName>
    </recommendedName>
</protein>
<reference evidence="3" key="2">
    <citation type="submission" date="2023-06" db="EMBL/GenBank/DDBJ databases">
        <authorList>
            <consortium name="Lawrence Berkeley National Laboratory"/>
            <person name="Mondo S.J."/>
            <person name="Hensen N."/>
            <person name="Bonometti L."/>
            <person name="Westerberg I."/>
            <person name="Brannstrom I.O."/>
            <person name="Guillou S."/>
            <person name="Cros-Aarteil S."/>
            <person name="Calhoun S."/>
            <person name="Haridas S."/>
            <person name="Kuo A."/>
            <person name="Pangilinan J."/>
            <person name="Riley R."/>
            <person name="Labutti K."/>
            <person name="Andreopoulos B."/>
            <person name="Lipzen A."/>
            <person name="Chen C."/>
            <person name="Yanf M."/>
            <person name="Daum C."/>
            <person name="Ng V."/>
            <person name="Clum A."/>
            <person name="Steindorff A."/>
            <person name="Ohm R."/>
            <person name="Martin F."/>
            <person name="Silar P."/>
            <person name="Natvig D."/>
            <person name="Lalanne C."/>
            <person name="Gautier V."/>
            <person name="Ament-Velasquez S.L."/>
            <person name="Kruys A."/>
            <person name="Hutchinson M.I."/>
            <person name="Powell A.J."/>
            <person name="Barry K."/>
            <person name="Miller A.N."/>
            <person name="Grigoriev I.V."/>
            <person name="Debuchy R."/>
            <person name="Gladieux P."/>
            <person name="Thoren M.H."/>
            <person name="Johannesson H."/>
        </authorList>
    </citation>
    <scope>NUCLEOTIDE SEQUENCE</scope>
    <source>
        <strain evidence="3">PSN324</strain>
    </source>
</reference>
<feature type="compositionally biased region" description="Polar residues" evidence="1">
    <location>
        <begin position="71"/>
        <end position="83"/>
    </location>
</feature>
<feature type="compositionally biased region" description="Basic and acidic residues" evidence="1">
    <location>
        <begin position="682"/>
        <end position="698"/>
    </location>
</feature>
<proteinExistence type="predicted"/>
<organism evidence="3 4">
    <name type="scientific">Cladorrhinum samala</name>
    <dbReference type="NCBI Taxonomy" id="585594"/>
    <lineage>
        <taxon>Eukaryota</taxon>
        <taxon>Fungi</taxon>
        <taxon>Dikarya</taxon>
        <taxon>Ascomycota</taxon>
        <taxon>Pezizomycotina</taxon>
        <taxon>Sordariomycetes</taxon>
        <taxon>Sordariomycetidae</taxon>
        <taxon>Sordariales</taxon>
        <taxon>Podosporaceae</taxon>
        <taxon>Cladorrhinum</taxon>
    </lineage>
</organism>
<feature type="compositionally biased region" description="Polar residues" evidence="1">
    <location>
        <begin position="1"/>
        <end position="12"/>
    </location>
</feature>
<feature type="region of interest" description="Disordered" evidence="1">
    <location>
        <begin position="541"/>
        <end position="738"/>
    </location>
</feature>
<feature type="compositionally biased region" description="Polar residues" evidence="1">
    <location>
        <begin position="170"/>
        <end position="183"/>
    </location>
</feature>
<reference evidence="3" key="1">
    <citation type="journal article" date="2023" name="Mol. Phylogenet. Evol.">
        <title>Genome-scale phylogeny and comparative genomics of the fungal order Sordariales.</title>
        <authorList>
            <person name="Hensen N."/>
            <person name="Bonometti L."/>
            <person name="Westerberg I."/>
            <person name="Brannstrom I.O."/>
            <person name="Guillou S."/>
            <person name="Cros-Aarteil S."/>
            <person name="Calhoun S."/>
            <person name="Haridas S."/>
            <person name="Kuo A."/>
            <person name="Mondo S."/>
            <person name="Pangilinan J."/>
            <person name="Riley R."/>
            <person name="LaButti K."/>
            <person name="Andreopoulos B."/>
            <person name="Lipzen A."/>
            <person name="Chen C."/>
            <person name="Yan M."/>
            <person name="Daum C."/>
            <person name="Ng V."/>
            <person name="Clum A."/>
            <person name="Steindorff A."/>
            <person name="Ohm R.A."/>
            <person name="Martin F."/>
            <person name="Silar P."/>
            <person name="Natvig D.O."/>
            <person name="Lalanne C."/>
            <person name="Gautier V."/>
            <person name="Ament-Velasquez S.L."/>
            <person name="Kruys A."/>
            <person name="Hutchinson M.I."/>
            <person name="Powell A.J."/>
            <person name="Barry K."/>
            <person name="Miller A.N."/>
            <person name="Grigoriev I.V."/>
            <person name="Debuchy R."/>
            <person name="Gladieux P."/>
            <person name="Hiltunen Thoren M."/>
            <person name="Johannesson H."/>
        </authorList>
    </citation>
    <scope>NUCLEOTIDE SEQUENCE</scope>
    <source>
        <strain evidence="3">PSN324</strain>
    </source>
</reference>
<feature type="compositionally biased region" description="Low complexity" evidence="1">
    <location>
        <begin position="549"/>
        <end position="581"/>
    </location>
</feature>
<comment type="caution">
    <text evidence="3">The sequence shown here is derived from an EMBL/GenBank/DDBJ whole genome shotgun (WGS) entry which is preliminary data.</text>
</comment>
<feature type="compositionally biased region" description="Polar residues" evidence="1">
    <location>
        <begin position="610"/>
        <end position="623"/>
    </location>
</feature>
<feature type="region of interest" description="Disordered" evidence="1">
    <location>
        <begin position="769"/>
        <end position="822"/>
    </location>
</feature>
<dbReference type="Proteomes" id="UP001321749">
    <property type="component" value="Unassembled WGS sequence"/>
</dbReference>
<feature type="compositionally biased region" description="Low complexity" evidence="1">
    <location>
        <begin position="703"/>
        <end position="738"/>
    </location>
</feature>